<dbReference type="Proteomes" id="UP001523216">
    <property type="component" value="Unassembled WGS sequence"/>
</dbReference>
<evidence type="ECO:0000313" key="1">
    <source>
        <dbReference type="EMBL" id="MCM4081748.1"/>
    </source>
</evidence>
<accession>A0ABT0Y6T2</accession>
<dbReference type="RefSeq" id="WP_251801500.1">
    <property type="nucleotide sequence ID" value="NZ_JAMQOL010000042.1"/>
</dbReference>
<evidence type="ECO:0000313" key="2">
    <source>
        <dbReference type="Proteomes" id="UP001523216"/>
    </source>
</evidence>
<organism evidence="1 2">
    <name type="scientific">Paractinoplanes hotanensis</name>
    <dbReference type="NCBI Taxonomy" id="2906497"/>
    <lineage>
        <taxon>Bacteria</taxon>
        <taxon>Bacillati</taxon>
        <taxon>Actinomycetota</taxon>
        <taxon>Actinomycetes</taxon>
        <taxon>Micromonosporales</taxon>
        <taxon>Micromonosporaceae</taxon>
        <taxon>Paractinoplanes</taxon>
    </lineage>
</organism>
<name>A0ABT0Y6T2_9ACTN</name>
<evidence type="ECO:0008006" key="3">
    <source>
        <dbReference type="Google" id="ProtNLM"/>
    </source>
</evidence>
<comment type="caution">
    <text evidence="1">The sequence shown here is derived from an EMBL/GenBank/DDBJ whole genome shotgun (WGS) entry which is preliminary data.</text>
</comment>
<keyword evidence="2" id="KW-1185">Reference proteome</keyword>
<dbReference type="EMBL" id="JAMQOL010000042">
    <property type="protein sequence ID" value="MCM4081748.1"/>
    <property type="molecule type" value="Genomic_DNA"/>
</dbReference>
<sequence>MRIRRRRLSAAIAGFLLVIVLLLGVVAFLRWRAAGTAHEILPPAQATTELPEGDQYESVVNTRAHIIALALRNDRGPATVHTYALPPNSPWLQSQKRVATQLDHWPQTDDCADNPDARVLECTWREPTRWWPREVRLTMMRPPPPGEPSNGWPNLTIVIIGSAPGA</sequence>
<proteinExistence type="predicted"/>
<protein>
    <recommendedName>
        <fullName evidence="3">Secreted protein</fullName>
    </recommendedName>
</protein>
<gene>
    <name evidence="1" type="ORF">LXN57_29660</name>
</gene>
<reference evidence="1 2" key="1">
    <citation type="submission" date="2022-06" db="EMBL/GenBank/DDBJ databases">
        <title>Actinoplanes abujensis sp. nov., isolated from Nigerian arid soil.</title>
        <authorList>
            <person name="Ding P."/>
        </authorList>
    </citation>
    <scope>NUCLEOTIDE SEQUENCE [LARGE SCALE GENOMIC DNA]</scope>
    <source>
        <strain evidence="2">TRM88002</strain>
    </source>
</reference>